<name>A0A7C5SSI5_9DEIN</name>
<comment type="caution">
    <text evidence="1">The sequence shown here is derived from an EMBL/GenBank/DDBJ whole genome shotgun (WGS) entry which is preliminary data.</text>
</comment>
<feature type="non-terminal residue" evidence="1">
    <location>
        <position position="1"/>
    </location>
</feature>
<accession>A0A7C5SSI5</accession>
<dbReference type="EMBL" id="DRNZ01000075">
    <property type="protein sequence ID" value="HHO57761.1"/>
    <property type="molecule type" value="Genomic_DNA"/>
</dbReference>
<evidence type="ECO:0000313" key="1">
    <source>
        <dbReference type="EMBL" id="HHO57761.1"/>
    </source>
</evidence>
<protein>
    <recommendedName>
        <fullName evidence="2">TolC family protein</fullName>
    </recommendedName>
</protein>
<gene>
    <name evidence="1" type="ORF">ENJ85_01155</name>
</gene>
<evidence type="ECO:0008006" key="2">
    <source>
        <dbReference type="Google" id="ProtNLM"/>
    </source>
</evidence>
<proteinExistence type="predicted"/>
<dbReference type="SUPFAM" id="SSF56954">
    <property type="entry name" value="Outer membrane efflux proteins (OEP)"/>
    <property type="match status" value="1"/>
</dbReference>
<reference evidence="1" key="1">
    <citation type="journal article" date="2020" name="mSystems">
        <title>Genome- and Community-Level Interaction Insights into Carbon Utilization and Element Cycling Functions of Hydrothermarchaeota in Hydrothermal Sediment.</title>
        <authorList>
            <person name="Zhou Z."/>
            <person name="Liu Y."/>
            <person name="Xu W."/>
            <person name="Pan J."/>
            <person name="Luo Z.H."/>
            <person name="Li M."/>
        </authorList>
    </citation>
    <scope>NUCLEOTIDE SEQUENCE [LARGE SCALE GENOMIC DNA]</scope>
    <source>
        <strain evidence="1">HyVt-523</strain>
    </source>
</reference>
<dbReference type="Gene3D" id="1.20.1600.10">
    <property type="entry name" value="Outer membrane efflux proteins (OEP)"/>
    <property type="match status" value="1"/>
</dbReference>
<dbReference type="Proteomes" id="UP000886105">
    <property type="component" value="Unassembled WGS sequence"/>
</dbReference>
<organism evidence="1">
    <name type="scientific">Oceanithermus profundus</name>
    <dbReference type="NCBI Taxonomy" id="187137"/>
    <lineage>
        <taxon>Bacteria</taxon>
        <taxon>Thermotogati</taxon>
        <taxon>Deinococcota</taxon>
        <taxon>Deinococci</taxon>
        <taxon>Thermales</taxon>
        <taxon>Thermaceae</taxon>
        <taxon>Oceanithermus</taxon>
    </lineage>
</organism>
<dbReference type="AlphaFoldDB" id="A0A7C5SSI5"/>
<sequence length="232" mass="25482">ARLALELAEAKLVEVLDEAREKGFSGTAEPRVLRFELPAPADDLLGTLRLRQQRAAAAKAWRSLAVLNAQARYLGPTSYTFEATSAGPDLAFSLQHPAVPATREWKFSVGARLVLEPSAWTGARRAQLAAERLAAQKHAQESGRARRIALVRKRALGAWKRLELAQRRAELARRRAEQAKARWAAGMLPRLDALAAATAALRAEGQTADAWRAYLDAVKAYLDLADGEWRAE</sequence>
<dbReference type="GO" id="GO:0015562">
    <property type="term" value="F:efflux transmembrane transporter activity"/>
    <property type="evidence" value="ECO:0007669"/>
    <property type="project" value="InterPro"/>
</dbReference>